<evidence type="ECO:0000313" key="2">
    <source>
        <dbReference type="EMBL" id="HIQ79588.1"/>
    </source>
</evidence>
<name>A0A9D0ZFN0_9FIRM</name>
<dbReference type="Proteomes" id="UP000824262">
    <property type="component" value="Unassembled WGS sequence"/>
</dbReference>
<dbReference type="Pfam" id="PF21758">
    <property type="entry name" value="PAC_bac"/>
    <property type="match status" value="1"/>
</dbReference>
<organism evidence="2 3">
    <name type="scientific">Candidatus Scatomorpha intestinavium</name>
    <dbReference type="NCBI Taxonomy" id="2840922"/>
    <lineage>
        <taxon>Bacteria</taxon>
        <taxon>Bacillati</taxon>
        <taxon>Bacillota</taxon>
        <taxon>Clostridia</taxon>
        <taxon>Eubacteriales</taxon>
        <taxon>Candidatus Scatomorpha</taxon>
    </lineage>
</organism>
<dbReference type="InterPro" id="IPR048844">
    <property type="entry name" value="LpdD_chaperone-like"/>
</dbReference>
<dbReference type="EMBL" id="DVGA01000114">
    <property type="protein sequence ID" value="HIQ79588.1"/>
    <property type="molecule type" value="Genomic_DNA"/>
</dbReference>
<evidence type="ECO:0000313" key="3">
    <source>
        <dbReference type="Proteomes" id="UP000824262"/>
    </source>
</evidence>
<evidence type="ECO:0000259" key="1">
    <source>
        <dbReference type="Pfam" id="PF21758"/>
    </source>
</evidence>
<gene>
    <name evidence="2" type="ORF">IAB77_10075</name>
</gene>
<comment type="caution">
    <text evidence="2">The sequence shown here is derived from an EMBL/GenBank/DDBJ whole genome shotgun (WGS) entry which is preliminary data.</text>
</comment>
<proteinExistence type="predicted"/>
<feature type="domain" description="Prenylated flavin chaperone LpdD-like" evidence="1">
    <location>
        <begin position="13"/>
        <end position="115"/>
    </location>
</feature>
<dbReference type="AlphaFoldDB" id="A0A9D0ZFN0"/>
<protein>
    <recommendedName>
        <fullName evidence="1">Prenylated flavin chaperone LpdD-like domain-containing protein</fullName>
    </recommendedName>
</protein>
<sequence length="122" mass="13246">MARVTLFRREVLGFPITAAVTRAGDDLLVQVAGGCREHIGSVSTARFENGELKIDSLLLPHHRDDVVGDKFAKALAERSRATVTVVCGIHFDSPGRDGIREIVECTDSLLEDILSSDVISDK</sequence>
<accession>A0A9D0ZFN0</accession>
<reference evidence="2" key="1">
    <citation type="submission" date="2020-10" db="EMBL/GenBank/DDBJ databases">
        <authorList>
            <person name="Gilroy R."/>
        </authorList>
    </citation>
    <scope>NUCLEOTIDE SEQUENCE</scope>
    <source>
        <strain evidence="2">ChiBcolR7-354</strain>
    </source>
</reference>
<reference evidence="2" key="2">
    <citation type="journal article" date="2021" name="PeerJ">
        <title>Extensive microbial diversity within the chicken gut microbiome revealed by metagenomics and culture.</title>
        <authorList>
            <person name="Gilroy R."/>
            <person name="Ravi A."/>
            <person name="Getino M."/>
            <person name="Pursley I."/>
            <person name="Horton D.L."/>
            <person name="Alikhan N.F."/>
            <person name="Baker D."/>
            <person name="Gharbi K."/>
            <person name="Hall N."/>
            <person name="Watson M."/>
            <person name="Adriaenssens E.M."/>
            <person name="Foster-Nyarko E."/>
            <person name="Jarju S."/>
            <person name="Secka A."/>
            <person name="Antonio M."/>
            <person name="Oren A."/>
            <person name="Chaudhuri R.R."/>
            <person name="La Ragione R."/>
            <person name="Hildebrand F."/>
            <person name="Pallen M.J."/>
        </authorList>
    </citation>
    <scope>NUCLEOTIDE SEQUENCE</scope>
    <source>
        <strain evidence="2">ChiBcolR7-354</strain>
    </source>
</reference>